<organism evidence="2">
    <name type="scientific">Favella ehrenbergii</name>
    <dbReference type="NCBI Taxonomy" id="182087"/>
    <lineage>
        <taxon>Eukaryota</taxon>
        <taxon>Sar</taxon>
        <taxon>Alveolata</taxon>
        <taxon>Ciliophora</taxon>
        <taxon>Intramacronucleata</taxon>
        <taxon>Spirotrichea</taxon>
        <taxon>Choreotrichia</taxon>
        <taxon>Tintinnida</taxon>
        <taxon>Xystonellidae</taxon>
        <taxon>Favella</taxon>
    </lineage>
</organism>
<evidence type="ECO:0000313" key="2">
    <source>
        <dbReference type="EMBL" id="CAE0307236.1"/>
    </source>
</evidence>
<dbReference type="AlphaFoldDB" id="A0A7S3HWJ3"/>
<feature type="signal peptide" evidence="1">
    <location>
        <begin position="1"/>
        <end position="18"/>
    </location>
</feature>
<gene>
    <name evidence="2" type="ORF">FEHR0123_LOCUS2143</name>
</gene>
<protein>
    <submittedName>
        <fullName evidence="2">Uncharacterized protein</fullName>
    </submittedName>
</protein>
<feature type="chain" id="PRO_5031437790" evidence="1">
    <location>
        <begin position="19"/>
        <end position="124"/>
    </location>
</feature>
<sequence length="124" mass="14122">MLAVVTIVVLTPLVVVHSNQLSFHGIIEVLPFDEHVRAQDNLVLPWQVRALHEAITRFEPDVQGGLQREVTCQQTVRHRRKKLLALESIEVSLDFKLGPSRVLIKQLFAMGEEGRIEAHVRCQE</sequence>
<reference evidence="2" key="1">
    <citation type="submission" date="2021-01" db="EMBL/GenBank/DDBJ databases">
        <authorList>
            <person name="Corre E."/>
            <person name="Pelletier E."/>
            <person name="Niang G."/>
            <person name="Scheremetjew M."/>
            <person name="Finn R."/>
            <person name="Kale V."/>
            <person name="Holt S."/>
            <person name="Cochrane G."/>
            <person name="Meng A."/>
            <person name="Brown T."/>
            <person name="Cohen L."/>
        </authorList>
    </citation>
    <scope>NUCLEOTIDE SEQUENCE</scope>
    <source>
        <strain evidence="2">Fehren 1</strain>
    </source>
</reference>
<proteinExistence type="predicted"/>
<keyword evidence="1" id="KW-0732">Signal</keyword>
<accession>A0A7S3HWJ3</accession>
<name>A0A7S3HWJ3_9SPIT</name>
<dbReference type="EMBL" id="HBIE01006716">
    <property type="protein sequence ID" value="CAE0307236.1"/>
    <property type="molecule type" value="Transcribed_RNA"/>
</dbReference>
<evidence type="ECO:0000256" key="1">
    <source>
        <dbReference type="SAM" id="SignalP"/>
    </source>
</evidence>